<sequence length="333" mass="38357">MVFLDKYFTNITPGYFMNKYEILKKVGIIIKELQDQYEYAEQNKEDINDLELELFVANANFLTDHIEILRKLNTQQTKALPESKATTTPKATFVEKPLQEARYFEPVVQPAPSIKPAEPAPSLLEFDVVEERKTNEPVTPVVKELEFEPVIRHELIPEETVSDEEETNANEEALDNEELTEELSYTHDEAEQPDPVIEPAAEAHPQNEILISQPEPVSQPMAFNPPEPEKPLTINQLISAQLAGSRLASQMELQPIKDLKSAINLNDKLLFVRDLFNGYSMAYSEAIEILNRFNKFEEADQFLKLNYYVKNNWEAKQSSTDKFYDLLKRRFVS</sequence>
<organism evidence="2 3">
    <name type="scientific">Mucilaginibacter paludis DSM 18603</name>
    <dbReference type="NCBI Taxonomy" id="714943"/>
    <lineage>
        <taxon>Bacteria</taxon>
        <taxon>Pseudomonadati</taxon>
        <taxon>Bacteroidota</taxon>
        <taxon>Sphingobacteriia</taxon>
        <taxon>Sphingobacteriales</taxon>
        <taxon>Sphingobacteriaceae</taxon>
        <taxon>Mucilaginibacter</taxon>
    </lineage>
</organism>
<protein>
    <submittedName>
        <fullName evidence="2">Uncharacterized protein</fullName>
    </submittedName>
</protein>
<dbReference type="eggNOG" id="COG3827">
    <property type="taxonomic scope" value="Bacteria"/>
</dbReference>
<evidence type="ECO:0000256" key="1">
    <source>
        <dbReference type="SAM" id="Coils"/>
    </source>
</evidence>
<dbReference type="HOGENOM" id="CLU_833716_0_0_10"/>
<dbReference type="EMBL" id="CM001403">
    <property type="protein sequence ID" value="EHQ28377.1"/>
    <property type="molecule type" value="Genomic_DNA"/>
</dbReference>
<proteinExistence type="predicted"/>
<name>H1Y6X0_9SPHI</name>
<dbReference type="AlphaFoldDB" id="H1Y6X0"/>
<dbReference type="STRING" id="714943.Mucpa_4287"/>
<accession>H1Y6X0</accession>
<evidence type="ECO:0000313" key="2">
    <source>
        <dbReference type="EMBL" id="EHQ28377.1"/>
    </source>
</evidence>
<feature type="coiled-coil region" evidence="1">
    <location>
        <begin position="30"/>
        <end position="60"/>
    </location>
</feature>
<evidence type="ECO:0000313" key="3">
    <source>
        <dbReference type="Proteomes" id="UP000002774"/>
    </source>
</evidence>
<reference evidence="2" key="1">
    <citation type="submission" date="2011-09" db="EMBL/GenBank/DDBJ databases">
        <title>The permanent draft genome of Mucilaginibacter paludis DSM 18603.</title>
        <authorList>
            <consortium name="US DOE Joint Genome Institute (JGI-PGF)"/>
            <person name="Lucas S."/>
            <person name="Han J."/>
            <person name="Lapidus A."/>
            <person name="Bruce D."/>
            <person name="Goodwin L."/>
            <person name="Pitluck S."/>
            <person name="Peters L."/>
            <person name="Kyrpides N."/>
            <person name="Mavromatis K."/>
            <person name="Ivanova N."/>
            <person name="Mikhailova N."/>
            <person name="Held B."/>
            <person name="Detter J.C."/>
            <person name="Tapia R."/>
            <person name="Han C."/>
            <person name="Land M."/>
            <person name="Hauser L."/>
            <person name="Markowitz V."/>
            <person name="Cheng J.-F."/>
            <person name="Hugenholtz P."/>
            <person name="Woyke T."/>
            <person name="Wu D."/>
            <person name="Tindall B."/>
            <person name="Brambilla E."/>
            <person name="Klenk H.-P."/>
            <person name="Eisen J.A."/>
        </authorList>
    </citation>
    <scope>NUCLEOTIDE SEQUENCE [LARGE SCALE GENOMIC DNA]</scope>
    <source>
        <strain evidence="2">DSM 18603</strain>
    </source>
</reference>
<keyword evidence="1" id="KW-0175">Coiled coil</keyword>
<dbReference type="Proteomes" id="UP000002774">
    <property type="component" value="Chromosome"/>
</dbReference>
<keyword evidence="3" id="KW-1185">Reference proteome</keyword>
<gene>
    <name evidence="2" type="ORF">Mucpa_4287</name>
</gene>